<evidence type="ECO:0000313" key="1">
    <source>
        <dbReference type="EMBL" id="MBN7824382.1"/>
    </source>
</evidence>
<proteinExistence type="predicted"/>
<dbReference type="AlphaFoldDB" id="A0A939DLA4"/>
<protein>
    <submittedName>
        <fullName evidence="1">DUF2835 family protein</fullName>
    </submittedName>
</protein>
<comment type="caution">
    <text evidence="1">The sequence shown here is derived from an EMBL/GenBank/DDBJ whole genome shotgun (WGS) entry which is preliminary data.</text>
</comment>
<dbReference type="Pfam" id="PF11197">
    <property type="entry name" value="DUF2835"/>
    <property type="match status" value="1"/>
</dbReference>
<evidence type="ECO:0000313" key="2">
    <source>
        <dbReference type="Proteomes" id="UP000664654"/>
    </source>
</evidence>
<organism evidence="1 2">
    <name type="scientific">Bowmanella dokdonensis</name>
    <dbReference type="NCBI Taxonomy" id="751969"/>
    <lineage>
        <taxon>Bacteria</taxon>
        <taxon>Pseudomonadati</taxon>
        <taxon>Pseudomonadota</taxon>
        <taxon>Gammaproteobacteria</taxon>
        <taxon>Alteromonadales</taxon>
        <taxon>Alteromonadaceae</taxon>
        <taxon>Bowmanella</taxon>
    </lineage>
</organism>
<reference evidence="1" key="1">
    <citation type="submission" date="2021-03" db="EMBL/GenBank/DDBJ databases">
        <title>novel species isolated from a fishpond in China.</title>
        <authorList>
            <person name="Lu H."/>
            <person name="Cai Z."/>
        </authorList>
    </citation>
    <scope>NUCLEOTIDE SEQUENCE</scope>
    <source>
        <strain evidence="1">JCM 30855</strain>
    </source>
</reference>
<name>A0A939DLA4_9ALTE</name>
<sequence length="73" mass="8417">MKVYFFKIEVSYERCRAMYDGSSPYAIIHAESGERVQLPVSNLKPFVGLQGIKGRFRLITDESNKIRSFERVG</sequence>
<dbReference type="Proteomes" id="UP000664654">
    <property type="component" value="Unassembled WGS sequence"/>
</dbReference>
<dbReference type="RefSeq" id="WP_206572500.1">
    <property type="nucleotide sequence ID" value="NZ_JAFKCV010000002.1"/>
</dbReference>
<accession>A0A939DLA4</accession>
<gene>
    <name evidence="1" type="ORF">J0A66_03985</name>
</gene>
<keyword evidence="2" id="KW-1185">Reference proteome</keyword>
<dbReference type="EMBL" id="JAFKCV010000002">
    <property type="protein sequence ID" value="MBN7824382.1"/>
    <property type="molecule type" value="Genomic_DNA"/>
</dbReference>
<dbReference type="InterPro" id="IPR021363">
    <property type="entry name" value="DUF2835"/>
</dbReference>